<dbReference type="GO" id="GO:0016787">
    <property type="term" value="F:hydrolase activity"/>
    <property type="evidence" value="ECO:0007669"/>
    <property type="project" value="UniProtKB-KW"/>
</dbReference>
<organism evidence="1 2">
    <name type="scientific">Micromonospora inyonensis</name>
    <dbReference type="NCBI Taxonomy" id="47866"/>
    <lineage>
        <taxon>Bacteria</taxon>
        <taxon>Bacillati</taxon>
        <taxon>Actinomycetota</taxon>
        <taxon>Actinomycetes</taxon>
        <taxon>Micromonosporales</taxon>
        <taxon>Micromonosporaceae</taxon>
        <taxon>Micromonospora</taxon>
    </lineage>
</organism>
<dbReference type="Proteomes" id="UP000198906">
    <property type="component" value="Unassembled WGS sequence"/>
</dbReference>
<dbReference type="EMBL" id="FMHU01000002">
    <property type="protein sequence ID" value="SCL23099.1"/>
    <property type="molecule type" value="Genomic_DNA"/>
</dbReference>
<reference evidence="2" key="1">
    <citation type="submission" date="2016-06" db="EMBL/GenBank/DDBJ databases">
        <authorList>
            <person name="Varghese N."/>
        </authorList>
    </citation>
    <scope>NUCLEOTIDE SEQUENCE [LARGE SCALE GENOMIC DNA]</scope>
    <source>
        <strain evidence="2">DSM 46123</strain>
    </source>
</reference>
<evidence type="ECO:0000313" key="2">
    <source>
        <dbReference type="Proteomes" id="UP000198906"/>
    </source>
</evidence>
<evidence type="ECO:0000313" key="1">
    <source>
        <dbReference type="EMBL" id="SCL23099.1"/>
    </source>
</evidence>
<dbReference type="STRING" id="47866.GA0074694_3552"/>
<name>A0A1C6S0S5_9ACTN</name>
<proteinExistence type="predicted"/>
<dbReference type="Gene3D" id="3.40.50.1820">
    <property type="entry name" value="alpha/beta hydrolase"/>
    <property type="match status" value="1"/>
</dbReference>
<dbReference type="RefSeq" id="WP_091459675.1">
    <property type="nucleotide sequence ID" value="NZ_FMHU01000002.1"/>
</dbReference>
<dbReference type="SUPFAM" id="SSF53474">
    <property type="entry name" value="alpha/beta-Hydrolases"/>
    <property type="match status" value="1"/>
</dbReference>
<dbReference type="InterPro" id="IPR029058">
    <property type="entry name" value="AB_hydrolase_fold"/>
</dbReference>
<keyword evidence="1" id="KW-0378">Hydrolase</keyword>
<keyword evidence="2" id="KW-1185">Reference proteome</keyword>
<protein>
    <submittedName>
        <fullName evidence="1">Alpha/beta hydrolase family protein</fullName>
    </submittedName>
</protein>
<dbReference type="AlphaFoldDB" id="A0A1C6S0S5"/>
<sequence length="306" mass="33703">MDEEQISKVLDTIAANFRGSQRAPVIGTPGDLGLAYEDVTFPASDGVPLEGWFLPAASDKLVIANHPMGFTRTGLPSHLDPWCSIWAPSGNNIEIPFMPDYQILHDAGYNVLTYDLRNHGFSGSANGGITSSGIYEARDVIGSLTYARTRPDTSSMRISLFSRCLGANATFAAAYQDPAAFEGIDSLVAAQPVTTKVIMTHQLGLMGIPAVRVDELDRRIQLVTGLGFDAQDPVPWAGAVSVPTFIYQIRDDNLVTPHDVQSMYDAMPTKDKHLHWIEGSKRRWDGYLQFQRNPRPMLDWIIQHTA</sequence>
<gene>
    <name evidence="1" type="ORF">GA0074694_3552</name>
</gene>
<accession>A0A1C6S0S5</accession>